<keyword evidence="8" id="KW-0873">Pyrrolidone carboxylic acid</keyword>
<feature type="chain" id="PRO_5014271806" description="Pro-corazonin" evidence="12">
    <location>
        <begin position="18"/>
        <end position="138"/>
    </location>
</feature>
<evidence type="ECO:0000256" key="2">
    <source>
        <dbReference type="ARBA" id="ARBA00009635"/>
    </source>
</evidence>
<evidence type="ECO:0000313" key="13">
    <source>
        <dbReference type="EnsemblMetazoa" id="SCAU010790-PA"/>
    </source>
</evidence>
<keyword evidence="4" id="KW-0964">Secreted</keyword>
<dbReference type="PROSITE" id="PS51257">
    <property type="entry name" value="PROKAR_LIPOPROTEIN"/>
    <property type="match status" value="1"/>
</dbReference>
<feature type="region of interest" description="Disordered" evidence="11">
    <location>
        <begin position="94"/>
        <end position="122"/>
    </location>
</feature>
<keyword evidence="5" id="KW-0165">Cleavage on pair of basic residues</keyword>
<keyword evidence="14" id="KW-1185">Reference proteome</keyword>
<dbReference type="GO" id="GO:0045823">
    <property type="term" value="P:positive regulation of heart contraction"/>
    <property type="evidence" value="ECO:0007669"/>
    <property type="project" value="InterPro"/>
</dbReference>
<dbReference type="OrthoDB" id="6436322at2759"/>
<comment type="subcellular location">
    <subcellularLocation>
        <location evidence="1">Secreted</location>
    </subcellularLocation>
</comment>
<evidence type="ECO:0000256" key="11">
    <source>
        <dbReference type="SAM" id="MobiDB-lite"/>
    </source>
</evidence>
<keyword evidence="7" id="KW-0027">Amidation</keyword>
<dbReference type="VEuPathDB" id="VectorBase:SCAU010790"/>
<accession>A0A1I8PSS7</accession>
<dbReference type="EnsemblMetazoa" id="SCAU010790-RB">
    <property type="protein sequence ID" value="SCAU010790-PB"/>
    <property type="gene ID" value="SCAU010790"/>
</dbReference>
<proteinExistence type="inferred from homology"/>
<reference evidence="13" key="2">
    <citation type="submission" date="2020-05" db="UniProtKB">
        <authorList>
            <consortium name="EnsemblMetazoa"/>
        </authorList>
    </citation>
    <scope>IDENTIFICATION</scope>
    <source>
        <strain evidence="13">USDA</strain>
    </source>
</reference>
<feature type="signal peptide" evidence="12">
    <location>
        <begin position="1"/>
        <end position="17"/>
    </location>
</feature>
<organism evidence="13 14">
    <name type="scientific">Stomoxys calcitrans</name>
    <name type="common">Stable fly</name>
    <name type="synonym">Conops calcitrans</name>
    <dbReference type="NCBI Taxonomy" id="35570"/>
    <lineage>
        <taxon>Eukaryota</taxon>
        <taxon>Metazoa</taxon>
        <taxon>Ecdysozoa</taxon>
        <taxon>Arthropoda</taxon>
        <taxon>Hexapoda</taxon>
        <taxon>Insecta</taxon>
        <taxon>Pterygota</taxon>
        <taxon>Neoptera</taxon>
        <taxon>Endopterygota</taxon>
        <taxon>Diptera</taxon>
        <taxon>Brachycera</taxon>
        <taxon>Muscomorpha</taxon>
        <taxon>Muscoidea</taxon>
        <taxon>Muscidae</taxon>
        <taxon>Stomoxys</taxon>
    </lineage>
</organism>
<sequence>MLRIVLLLFLFSMACMGQTFQYSRGWTNGKRSGGGSSTSNIFRKDDEGMSELFDFQDVASERRLERCLLQLQHVVRNPLLLHSAAAALALNPLTSNNVSGNRNNNLNKDSTNNPFSRSHQSNELFEEVIDANDDYGKH</sequence>
<evidence type="ECO:0000256" key="1">
    <source>
        <dbReference type="ARBA" id="ARBA00004613"/>
    </source>
</evidence>
<keyword evidence="6 12" id="KW-0732">Signal</keyword>
<evidence type="ECO:0000256" key="12">
    <source>
        <dbReference type="SAM" id="SignalP"/>
    </source>
</evidence>
<gene>
    <name evidence="13" type="primary">106083787</name>
</gene>
<evidence type="ECO:0000256" key="3">
    <source>
        <dbReference type="ARBA" id="ARBA00014144"/>
    </source>
</evidence>
<dbReference type="Pfam" id="PF17308">
    <property type="entry name" value="Corazonin"/>
    <property type="match status" value="1"/>
</dbReference>
<evidence type="ECO:0000256" key="5">
    <source>
        <dbReference type="ARBA" id="ARBA00022685"/>
    </source>
</evidence>
<dbReference type="AlphaFoldDB" id="A0A1I8PSS7"/>
<protein>
    <recommendedName>
        <fullName evidence="3">Pro-corazonin</fullName>
    </recommendedName>
</protein>
<reference evidence="14" key="1">
    <citation type="submission" date="2015-05" db="EMBL/GenBank/DDBJ databases">
        <authorList>
            <person name="Wilson R.K."/>
            <person name="Warren W.C."/>
            <person name="Olafson P."/>
        </authorList>
    </citation>
    <scope>NUCLEOTIDE SEQUENCE [LARGE SCALE GENOMIC DNA]</scope>
    <source>
        <strain evidence="14">USDA</strain>
    </source>
</reference>
<evidence type="ECO:0000256" key="9">
    <source>
        <dbReference type="ARBA" id="ARBA00023320"/>
    </source>
</evidence>
<comment type="function">
    <text evidence="10">Cardioactive peptide. Corazonin is probably involved in the physiological regulation of the heart beat. Clock (Clk) and cycle (cyc) proteins negatively regulate Crz transcription in a cell-specific manner.</text>
</comment>
<evidence type="ECO:0000256" key="8">
    <source>
        <dbReference type="ARBA" id="ARBA00023283"/>
    </source>
</evidence>
<feature type="compositionally biased region" description="Low complexity" evidence="11">
    <location>
        <begin position="94"/>
        <end position="107"/>
    </location>
</feature>
<feature type="compositionally biased region" description="Polar residues" evidence="11">
    <location>
        <begin position="108"/>
        <end position="122"/>
    </location>
</feature>
<keyword evidence="9" id="KW-0527">Neuropeptide</keyword>
<dbReference type="EnsemblMetazoa" id="SCAU010790-RA">
    <property type="protein sequence ID" value="SCAU010790-PA"/>
    <property type="gene ID" value="SCAU010790"/>
</dbReference>
<evidence type="ECO:0000256" key="6">
    <source>
        <dbReference type="ARBA" id="ARBA00022729"/>
    </source>
</evidence>
<evidence type="ECO:0000313" key="14">
    <source>
        <dbReference type="Proteomes" id="UP000095300"/>
    </source>
</evidence>
<dbReference type="InterPro" id="IPR020190">
    <property type="entry name" value="Procorazonin"/>
</dbReference>
<comment type="similarity">
    <text evidence="2">Belongs to the corazonin family.</text>
</comment>
<dbReference type="STRING" id="35570.A0A1I8PSS7"/>
<dbReference type="KEGG" id="scac:106083787"/>
<evidence type="ECO:0000256" key="7">
    <source>
        <dbReference type="ARBA" id="ARBA00022815"/>
    </source>
</evidence>
<name>A0A1I8PSS7_STOCA</name>
<dbReference type="GO" id="GO:0005576">
    <property type="term" value="C:extracellular region"/>
    <property type="evidence" value="ECO:0007669"/>
    <property type="project" value="UniProtKB-SubCell"/>
</dbReference>
<dbReference type="GO" id="GO:0007218">
    <property type="term" value="P:neuropeptide signaling pathway"/>
    <property type="evidence" value="ECO:0007669"/>
    <property type="project" value="UniProtKB-KW"/>
</dbReference>
<dbReference type="Proteomes" id="UP000095300">
    <property type="component" value="Unassembled WGS sequence"/>
</dbReference>
<evidence type="ECO:0000256" key="10">
    <source>
        <dbReference type="ARBA" id="ARBA00024842"/>
    </source>
</evidence>
<dbReference type="GO" id="GO:0071858">
    <property type="term" value="F:corazonin receptor binding"/>
    <property type="evidence" value="ECO:0007669"/>
    <property type="project" value="InterPro"/>
</dbReference>
<evidence type="ECO:0000256" key="4">
    <source>
        <dbReference type="ARBA" id="ARBA00022525"/>
    </source>
</evidence>